<proteinExistence type="predicted"/>
<sequence>MKELRILVAYDASQSARDALTYCRELVELIADKCGGKYTILVLTIEQLPACSLFSSMGAWKEQCAKAHKKQLLVHEQIVDEVKQSGLDPSCITNKFVTLDERDEPLEDSERKRLIAKAILKELKQGHYNTLVIGRRGVTRSDAYLFGSVSQYLLQEAKKCVIWLLCR</sequence>
<evidence type="ECO:0000259" key="1">
    <source>
        <dbReference type="Pfam" id="PF00582"/>
    </source>
</evidence>
<dbReference type="Proteomes" id="UP000184001">
    <property type="component" value="Unassembled WGS sequence"/>
</dbReference>
<evidence type="ECO:0000313" key="2">
    <source>
        <dbReference type="EMBL" id="MEZ6854882.1"/>
    </source>
</evidence>
<keyword evidence="5" id="KW-1185">Reference proteome</keyword>
<reference evidence="3 4" key="1">
    <citation type="submission" date="2016-11" db="EMBL/GenBank/DDBJ databases">
        <authorList>
            <person name="Varghese N."/>
            <person name="Submissions S."/>
        </authorList>
    </citation>
    <scope>NUCLEOTIDE SEQUENCE [LARGE SCALE GENOMIC DNA]</scope>
    <source>
        <strain evidence="3 4">DSM 17919</strain>
    </source>
</reference>
<dbReference type="Pfam" id="PF00582">
    <property type="entry name" value="Usp"/>
    <property type="match status" value="1"/>
</dbReference>
<dbReference type="RefSeq" id="WP_020001151.1">
    <property type="nucleotide sequence ID" value="NZ_CP192217.1"/>
</dbReference>
<feature type="domain" description="UspA" evidence="1">
    <location>
        <begin position="5"/>
        <end position="161"/>
    </location>
</feature>
<dbReference type="InterPro" id="IPR006016">
    <property type="entry name" value="UspA"/>
</dbReference>
<evidence type="ECO:0000313" key="5">
    <source>
        <dbReference type="Proteomes" id="UP001568358"/>
    </source>
</evidence>
<protein>
    <submittedName>
        <fullName evidence="2 3">Universal stress protein</fullName>
    </submittedName>
</protein>
<gene>
    <name evidence="2" type="ORF">AB2Z07_15360</name>
    <name evidence="3" type="ORF">SAMN05660830_00010</name>
</gene>
<dbReference type="SUPFAM" id="SSF52402">
    <property type="entry name" value="Adenine nucleotide alpha hydrolases-like"/>
    <property type="match status" value="1"/>
</dbReference>
<dbReference type="AlphaFoldDB" id="A0A8G2C6H7"/>
<name>A0A8G2C6H7_9BACT</name>
<comment type="caution">
    <text evidence="3">The sequence shown here is derived from an EMBL/GenBank/DDBJ whole genome shotgun (WGS) entry which is preliminary data.</text>
</comment>
<evidence type="ECO:0000313" key="4">
    <source>
        <dbReference type="Proteomes" id="UP000184001"/>
    </source>
</evidence>
<dbReference type="EMBL" id="JBFSOO010000016">
    <property type="protein sequence ID" value="MEZ6854882.1"/>
    <property type="molecule type" value="Genomic_DNA"/>
</dbReference>
<evidence type="ECO:0000313" key="3">
    <source>
        <dbReference type="EMBL" id="SHI45934.1"/>
    </source>
</evidence>
<dbReference type="Proteomes" id="UP001568358">
    <property type="component" value="Unassembled WGS sequence"/>
</dbReference>
<organism evidence="3 4">
    <name type="scientific">Halodesulfovibrio aestuarii</name>
    <dbReference type="NCBI Taxonomy" id="126333"/>
    <lineage>
        <taxon>Bacteria</taxon>
        <taxon>Pseudomonadati</taxon>
        <taxon>Thermodesulfobacteriota</taxon>
        <taxon>Desulfovibrionia</taxon>
        <taxon>Desulfovibrionales</taxon>
        <taxon>Desulfovibrionaceae</taxon>
        <taxon>Halodesulfovibrio</taxon>
    </lineage>
</organism>
<reference evidence="2 5" key="2">
    <citation type="submission" date="2024-07" db="EMBL/GenBank/DDBJ databases">
        <title>Active virus-host system and metabolic interactions in a Lokiarchaeon culture.</title>
        <authorList>
            <person name="Ponce Toledo R.I."/>
            <person name="Rodrigues Oliveira T."/>
            <person name="Schleper C."/>
        </authorList>
    </citation>
    <scope>NUCLEOTIDE SEQUENCE [LARGE SCALE GENOMIC DNA]</scope>
    <source>
        <strain evidence="2 5">B35</strain>
    </source>
</reference>
<dbReference type="EMBL" id="FQZR01000002">
    <property type="protein sequence ID" value="SHI45934.1"/>
    <property type="molecule type" value="Genomic_DNA"/>
</dbReference>
<accession>A0A8G2C6H7</accession>
<dbReference type="CDD" id="cd00293">
    <property type="entry name" value="USP-like"/>
    <property type="match status" value="1"/>
</dbReference>
<dbReference type="Gene3D" id="3.40.50.620">
    <property type="entry name" value="HUPs"/>
    <property type="match status" value="1"/>
</dbReference>
<dbReference type="InterPro" id="IPR014729">
    <property type="entry name" value="Rossmann-like_a/b/a_fold"/>
</dbReference>